<keyword evidence="10" id="KW-0969">Cilium</keyword>
<dbReference type="Gene3D" id="1.10.8.720">
    <property type="entry name" value="Region D6 of dynein motor"/>
    <property type="match status" value="1"/>
</dbReference>
<dbReference type="FunFam" id="1.20.58.1120:FF:000002">
    <property type="entry name" value="Dynein heavy chain 9, axonemal"/>
    <property type="match status" value="1"/>
</dbReference>
<dbReference type="InterPro" id="IPR042228">
    <property type="entry name" value="Dynein_linker_3"/>
</dbReference>
<dbReference type="InterPro" id="IPR035699">
    <property type="entry name" value="AAA_6"/>
</dbReference>
<evidence type="ECO:0000313" key="17">
    <source>
        <dbReference type="Proteomes" id="UP000694920"/>
    </source>
</evidence>
<dbReference type="Gene3D" id="3.10.490.20">
    <property type="match status" value="1"/>
</dbReference>
<dbReference type="InterPro" id="IPR024317">
    <property type="entry name" value="Dynein_heavy_chain_D4_dom"/>
</dbReference>
<keyword evidence="8" id="KW-0243">Dynein</keyword>
<dbReference type="InterPro" id="IPR041228">
    <property type="entry name" value="Dynein_C"/>
</dbReference>
<dbReference type="Pfam" id="PF08385">
    <property type="entry name" value="DHC_N1"/>
    <property type="match status" value="1"/>
</dbReference>
<dbReference type="InterPro" id="IPR041658">
    <property type="entry name" value="AAA_lid_11"/>
</dbReference>
<keyword evidence="17" id="KW-1185">Reference proteome</keyword>
<evidence type="ECO:0000256" key="11">
    <source>
        <dbReference type="ARBA" id="ARBA00023175"/>
    </source>
</evidence>
<evidence type="ECO:0000256" key="3">
    <source>
        <dbReference type="ARBA" id="ARBA00022490"/>
    </source>
</evidence>
<evidence type="ECO:0000256" key="4">
    <source>
        <dbReference type="ARBA" id="ARBA00022701"/>
    </source>
</evidence>
<evidence type="ECO:0000256" key="10">
    <source>
        <dbReference type="ARBA" id="ARBA00023069"/>
    </source>
</evidence>
<dbReference type="Gene3D" id="1.10.8.710">
    <property type="match status" value="1"/>
</dbReference>
<dbReference type="SMART" id="SM00382">
    <property type="entry name" value="AAA"/>
    <property type="match status" value="2"/>
</dbReference>
<dbReference type="Gene3D" id="1.20.1270.280">
    <property type="match status" value="1"/>
</dbReference>
<dbReference type="Pfam" id="PF17857">
    <property type="entry name" value="AAA_lid_1"/>
    <property type="match status" value="1"/>
</dbReference>
<dbReference type="Gene3D" id="6.10.140.1060">
    <property type="match status" value="1"/>
</dbReference>
<protein>
    <submittedName>
        <fullName evidence="18">Dynein beta chain, ciliary</fullName>
    </submittedName>
</protein>
<comment type="similarity">
    <text evidence="2">Belongs to the dynein heavy chain family.</text>
</comment>
<keyword evidence="6" id="KW-0547">Nucleotide-binding</keyword>
<dbReference type="Pfam" id="PF12781">
    <property type="entry name" value="AAA_9"/>
    <property type="match status" value="1"/>
</dbReference>
<dbReference type="GO" id="GO:0097729">
    <property type="term" value="C:9+2 motile cilium"/>
    <property type="evidence" value="ECO:0007669"/>
    <property type="project" value="UniProtKB-ARBA"/>
</dbReference>
<dbReference type="FunFam" id="3.40.50.300:FF:002141">
    <property type="entry name" value="Dynein heavy chain"/>
    <property type="match status" value="1"/>
</dbReference>
<dbReference type="InterPro" id="IPR056759">
    <property type="entry name" value="DYH2-5-8_CC"/>
</dbReference>
<dbReference type="FunFam" id="3.40.50.300:FF:000049">
    <property type="entry name" value="Dynein, axonemal, heavy chain 5"/>
    <property type="match status" value="1"/>
</dbReference>
<dbReference type="InterPro" id="IPR041466">
    <property type="entry name" value="Dynein_AAA5_ext"/>
</dbReference>
<dbReference type="Gene3D" id="1.10.287.2620">
    <property type="match status" value="1"/>
</dbReference>
<dbReference type="GO" id="GO:0045505">
    <property type="term" value="F:dynein intermediate chain binding"/>
    <property type="evidence" value="ECO:0007669"/>
    <property type="project" value="InterPro"/>
</dbReference>
<feature type="coiled-coil region" evidence="14">
    <location>
        <begin position="1651"/>
        <end position="1678"/>
    </location>
</feature>
<dbReference type="Pfam" id="PF18198">
    <property type="entry name" value="AAA_lid_11"/>
    <property type="match status" value="1"/>
</dbReference>
<dbReference type="FunFam" id="3.10.490.20:FF:000002">
    <property type="entry name" value="Dynein axonemal heavy chain 17"/>
    <property type="match status" value="1"/>
</dbReference>
<accession>A0AAJ7FJC7</accession>
<organism evidence="17 18">
    <name type="scientific">Cephus cinctus</name>
    <name type="common">Wheat stem sawfly</name>
    <dbReference type="NCBI Taxonomy" id="211228"/>
    <lineage>
        <taxon>Eukaryota</taxon>
        <taxon>Metazoa</taxon>
        <taxon>Ecdysozoa</taxon>
        <taxon>Arthropoda</taxon>
        <taxon>Hexapoda</taxon>
        <taxon>Insecta</taxon>
        <taxon>Pterygota</taxon>
        <taxon>Neoptera</taxon>
        <taxon>Endopterygota</taxon>
        <taxon>Hymenoptera</taxon>
        <taxon>Cephoidea</taxon>
        <taxon>Cephidae</taxon>
        <taxon>Cephus</taxon>
    </lineage>
</organism>
<keyword evidence="13" id="KW-0966">Cell projection</keyword>
<dbReference type="Pfam" id="PF18199">
    <property type="entry name" value="Dynein_C"/>
    <property type="match status" value="1"/>
</dbReference>
<dbReference type="InterPro" id="IPR024743">
    <property type="entry name" value="Dynein_HC_stalk"/>
</dbReference>
<dbReference type="Pfam" id="PF12775">
    <property type="entry name" value="AAA_7"/>
    <property type="match status" value="1"/>
</dbReference>
<dbReference type="Pfam" id="PF12774">
    <property type="entry name" value="AAA_6"/>
    <property type="match status" value="1"/>
</dbReference>
<dbReference type="Gene3D" id="1.20.920.30">
    <property type="match status" value="1"/>
</dbReference>
<feature type="coiled-coil region" evidence="14">
    <location>
        <begin position="1333"/>
        <end position="1374"/>
    </location>
</feature>
<dbReference type="InterPro" id="IPR042219">
    <property type="entry name" value="AAA_lid_11_sf"/>
</dbReference>
<dbReference type="RefSeq" id="XP_015594672.1">
    <property type="nucleotide sequence ID" value="XM_015739186.2"/>
</dbReference>
<dbReference type="InterPro" id="IPR004273">
    <property type="entry name" value="Dynein_heavy_D6_P-loop"/>
</dbReference>
<dbReference type="InterPro" id="IPR041589">
    <property type="entry name" value="DNAH3_AAA_lid_1"/>
</dbReference>
<dbReference type="FunFam" id="3.40.50.300:FF:000667">
    <property type="entry name" value="Dynein axonemal heavy chain 11"/>
    <property type="match status" value="1"/>
</dbReference>
<feature type="coiled-coil region" evidence="14">
    <location>
        <begin position="3188"/>
        <end position="3225"/>
    </location>
</feature>
<dbReference type="Pfam" id="PF08393">
    <property type="entry name" value="DHC_N2"/>
    <property type="match status" value="1"/>
</dbReference>
<evidence type="ECO:0000256" key="2">
    <source>
        <dbReference type="ARBA" id="ARBA00008887"/>
    </source>
</evidence>
<dbReference type="FunFam" id="3.20.180.20:FF:000001">
    <property type="entry name" value="Dynein axonemal heavy chain 5"/>
    <property type="match status" value="1"/>
</dbReference>
<dbReference type="FunFam" id="1.10.287.2620:FF:000004">
    <property type="entry name" value="Dynein axonemal heavy chain 17"/>
    <property type="match status" value="1"/>
</dbReference>
<evidence type="ECO:0000256" key="8">
    <source>
        <dbReference type="ARBA" id="ARBA00023017"/>
    </source>
</evidence>
<dbReference type="SUPFAM" id="SSF52540">
    <property type="entry name" value="P-loop containing nucleoside triphosphate hydrolases"/>
    <property type="match status" value="4"/>
</dbReference>
<keyword evidence="12" id="KW-0206">Cytoskeleton</keyword>
<dbReference type="InterPro" id="IPR035706">
    <property type="entry name" value="AAA_9"/>
</dbReference>
<evidence type="ECO:0000256" key="12">
    <source>
        <dbReference type="ARBA" id="ARBA00023212"/>
    </source>
</evidence>
<evidence type="ECO:0000256" key="1">
    <source>
        <dbReference type="ARBA" id="ARBA00004430"/>
    </source>
</evidence>
<keyword evidence="11" id="KW-0505">Motor protein</keyword>
<dbReference type="FunFam" id="1.20.920.30:FF:000003">
    <property type="entry name" value="Dynein axonemal heavy chain 17"/>
    <property type="match status" value="1"/>
</dbReference>
<dbReference type="FunFam" id="1.10.8.1220:FF:000001">
    <property type="entry name" value="Dynein axonemal heavy chain 5"/>
    <property type="match status" value="1"/>
</dbReference>
<evidence type="ECO:0000256" key="6">
    <source>
        <dbReference type="ARBA" id="ARBA00022741"/>
    </source>
</evidence>
<dbReference type="InterPro" id="IPR027417">
    <property type="entry name" value="P-loop_NTPase"/>
</dbReference>
<dbReference type="GO" id="GO:0008569">
    <property type="term" value="F:minus-end-directed microtubule motor activity"/>
    <property type="evidence" value="ECO:0007669"/>
    <property type="project" value="InterPro"/>
</dbReference>
<evidence type="ECO:0000313" key="18">
    <source>
        <dbReference type="RefSeq" id="XP_015594672.1"/>
    </source>
</evidence>
<feature type="compositionally biased region" description="Basic and acidic residues" evidence="15">
    <location>
        <begin position="900"/>
        <end position="920"/>
    </location>
</feature>
<evidence type="ECO:0000256" key="13">
    <source>
        <dbReference type="ARBA" id="ARBA00023273"/>
    </source>
</evidence>
<dbReference type="GO" id="GO:0005930">
    <property type="term" value="C:axoneme"/>
    <property type="evidence" value="ECO:0007669"/>
    <property type="project" value="UniProtKB-SubCell"/>
</dbReference>
<dbReference type="Gene3D" id="1.10.8.1220">
    <property type="match status" value="1"/>
</dbReference>
<dbReference type="InterPro" id="IPR043160">
    <property type="entry name" value="Dynein_C_barrel"/>
</dbReference>
<dbReference type="Gene3D" id="1.20.58.1120">
    <property type="match status" value="1"/>
</dbReference>
<gene>
    <name evidence="18" type="primary">LOC107267445</name>
</gene>
<dbReference type="GeneID" id="107267445"/>
<comment type="subcellular location">
    <subcellularLocation>
        <location evidence="1">Cytoplasm</location>
        <location evidence="1">Cytoskeleton</location>
        <location evidence="1">Cilium axoneme</location>
    </subcellularLocation>
</comment>
<dbReference type="InterPro" id="IPR042222">
    <property type="entry name" value="Dynein_2_N"/>
</dbReference>
<dbReference type="Gene3D" id="1.20.920.20">
    <property type="match status" value="1"/>
</dbReference>
<dbReference type="PANTHER" id="PTHR45703:SF8">
    <property type="entry name" value="DYNEINS HEAVY CHAIN"/>
    <property type="match status" value="1"/>
</dbReference>
<keyword evidence="4" id="KW-0493">Microtubule</keyword>
<name>A0AAJ7FJC7_CEPCN</name>
<dbReference type="GO" id="GO:0005524">
    <property type="term" value="F:ATP binding"/>
    <property type="evidence" value="ECO:0007669"/>
    <property type="project" value="UniProtKB-KW"/>
</dbReference>
<sequence>MASKKNEEKKEEDSRFEFILQYLIRSSKLKTDKWNKMMSNDDLKDIILKFFNTASEMILVMQMSSAGVLLPYLGIQSGSKIKSSYFLKRQPSKVTQENFLEILIPGDMAPKPIDELAVLVEEVYVPILSNPKNHTGWPATVGEDVKKHVYDLRSMICQVRGKMTGQTLLPMPMGAERIFEAEWNVQKTAGQEVDITLKSDIEGIIIKWAIQINDILNEDSSGIIDEHDHPLPSSEIEFWRQRLKNLETIYEQMKDPRVKKMASLLELTDSPYLPCFKTLFKNVVAAVIEARDVCLYLKPLQPYFDQIESSEFTEVREKIKSLLHSICLTWANSRYYCTTTRIITLLSEVANLIIHVASKTLDPGSLFQGDIDDNAKRVTETIEIIEYFQECFVNFREKIENYFRPPAEPVLWTFHEKLIFSRLRNFEKRLKEIKTLFEIAQEYLKLERIEISGLKGKVLCSMAYNIYEEFSKLYSEFSGVQYEILLPEEDGFTEDLSNFLKQVEEYDRRLASIFDNAFSECHNTDTLFELIWIMGAIALRPIILTQLWPNYEKLLSMIHTHLDTVKVLFDENFETRKRTGHMVVDQYFPPVAGALCCIMKLMNRIDRPLECMQLIDHPLLASQSAREIQAKHDELQVLLNETDKEIFAEWATKVPEICTVNLSKSLHNIIEDHLLEQNFSSELVAILRETRYMIIMQRTDLPTEAMELFDRTQFFFESTFKLNLTINWYNRIRKFSSPVEFELIREEIERIDELIDQGQRDYNWNSPEVAEYIDNLMKIIKKLHARVFKAQENIERVMKMLYSWAMIPVLDRKDLKDEHLLALGEREERFEKRYREISETAQEIERVLEENYKLFFDLLPEEEFIKDEYDAAEEDEVKERISEVGGEDGENAGEFDDVDEKTQDASAKDDEVTSKEAKESDDQEPEVELTPSEILKKEEEAAIEAELEAQRRIRWKPYLVYVDGLISKGLIQAASTSICYILDETDPMKSISPLFEVQLCLEIPDIVYRPPVELSIPDNFYTLFEGLLFDMMKMGIWIPRIDPDLAIEREHYGIDLAEDEHIVFMLEETCNRVKLALVQAQEYALVYESYSWLWLEDRQQYLDLFIKYARMLTAEEKELVAQAPENLSDFIKEKKPELADFKKQIDFFVDLYSKCDHIENEKILFRWFRIDVKPFKQALLNTICKWSNLLKNHLVNHVNTSLQKLAEFLSAAHNRFVQPVLENDYDGLLQTIYYLKEVRDRQYEIDDTFDPIKEIINLLQQYQVEFGEETFTWLIELPEQWTNVQKLAAQVKQVVAPLLAHQIELLRKRTNFFDFRQQKFLTVFHASEAFDYCSNVYDKLDKLNVEIEKLEDELKTLTETANIYEQQIQDFKQIKQARRELKLLKHLWDYVNVIHTNLDEWKTTVWKKIDVEAMDQECKKLTRELRQLDKEARSWALYTHTESQVRNMMSSLRAVSELQNPAIRDRHWQQLMAETQVRFTMDDKTTLEDLLKLQLHKYEEEVKNTVDKAVKEMGMEKTLKELHNTWANLEFDKEVHERTKLNVLKISEEIIEILEDNQVQLQNMLGSKYIGYFLDEVTDWQQKLSNADAVINVWFEVQRAWMHLESIFIGSEDIRNQLPEDSKRFEKIDRDFKELLKEVLSTMNIVKATNKPKLQERLEDLQKQLNLCEKALSNYLETKRLAYPRFYFVSPADLLDILSNGNNPELVCRHLAKLYDSVAKLVWKMEGGKPTKIANAMIAKDGESMAMHGTCDCNGKVEIWLNRVTDAMRRTVRFHFGQAVVSYDEKPRELWIFDYQAQPALCGTQIWWTTEVNMAFARLEEGFENALKDYQKKQINQLNALITILCGDLDESDRQKIMTICTIDVHARDVVGKLISTKAESSSSFQWQSQLRHRWDDKLSDCFANICDASFSYGYEYLGNVPRLVITPLTDRCYITLTQSLHLIMGGAPAGPAGTGKTETTKDLGRALGQMVYVFNCSEQMDYKSCGNIYKGLAQTGAWGCFDEFNRISVEVLSVVAVQVKSVLDGVKNRKKKFLFFGEELNIVDTVGMFITMNPGYAGRTELPENLKTLFRPCAMVVPDFELICEIMLVAEGFQEARLLARKFITLYTLCRELLSKQDHYDWGLRAIKSVLVVAGKLKRGDRHRAEDQVLMRALRDFNTPKIVTDDIPVFMGLIGDLFPALDVPRKRDLDFEKMIRGAALDLKMQPEDGFVLKVVQLEELFNVRHSVFIVGLAGTGKTQVWKTLNRTYFNQKRKPIYNDLNPKAVTNDELFGIINPATREWKDGLFSVLMRDQANMSGDGPKWIVFDGDIDPMWIESLNTVMDDNKVLTLASNERIALTKHMRLLFEISNLRTATPATVSRAGILYINPQDLGWNPFVASWIETRDNSERANLVILFDKYIPPLLESSKTKFKKITPIPEICHLEMLCNLLDCFLTKENVPPDCPKEWVEIYFAFACIWAFGSATFQDQLIDWRNEFSKWWVNEFKAIKFPAGGTIFSYYIENETKKLVPWSEKVGKFELDMDIPLQSTLVPTGETARLRFFMDLLMQRRVPVMLVGSAGSGKSVIVAEKLSSLSDNYNIANVPFNFYTTSEMLQRILEKHLEKKAGRNFGPPGTKLLVYFIDDMNMPEVDTYGTVQPHTLIRQHMDYGHWYDRVKLTLKDIHNTQYVSSMNPTAGSFTIDPRLQRHFAVFAVSFPSQDALQTIYSQMLSQHFANPQQKIGIAVQKMTEFIIAGALYLHEKVTASFLPTAIKFHYTFNLRDLSNIFQGCLFANGETIPLPMSAIRLYAHEATRVYCDKLVNYEDKKMFDQLLREALRKNIPELDESIVFAEPLIYCHFAEGIGEPKYMPIREWPQLTKLLDDALSNYNELVSAMNLVMFDDAMYDVCRINRILEAPRGNALLVGVGGSGKQSLSRLASFISSLEVFQVQLKKGYGLNDLRADLAQLYLKAGLKSMGITFLMTDSQVAQEKFLVVVNDMLASGEISELFSDDEMDNVINGIRNEVKQAGIIDTKENCWKFFIDRVRKQLKCILCFSPVGATLRKRARQFPALVNCTSINWFQDWPQKALESVSARFLEELEELPTELRTSVSLFMSFVHMSVNEASKIYLQNEKRYNYTTPKSFLEQIALYSKLLAEKTYDLKAMIIRLANGLTKLASCAGQVDELKAVLAVQEVDLKRKNEIADKILAEVRAENTKAEVEKSIASEEEAKVAEIKERVSERQKRCDEDLARAEPAVRQAEAALDTLNKNNLTELKSFGTPPDAVANVAQAVLVLFSPKGKVPRDRSWKACKVMMGAVDTFLSQLRNYDKENIHPDVVKAIQPYINDKDFEPDFIYSKSQAAAGLCSWVKNIMVFHYINENVKPLRAALAQANAELKAAMDKLNALRVRLAELQKMLDILSEKMNVALAEKQKCQDEADNTAMIIDLANRLVNGLASEKIRWAETVQVLQNSGVTIPGDVLLVTAFISYVGCFTRKYRMDLINLHWLPFLASLQIPIPQTPNLDPLSLLTDDAQIAQWNNEGLPTDRMSSENATILTNSARWPLMIDPQLQGLKWIKNKYGDELKILRLTQRNYLDMIEFAISNGQVVLLENIMESVDAVLDPILGRVLVKKGRAIKIGDKEIDYNPQFRLILQTKLANPHYKPEMQAQTTLINFTVTKDGLEEQLLGEVVKAERPDLESTKAELTKQQNTFKITLKTLEDDLLHRLSSAGPNILSDVALVVNLETTKKTAAEIEIKVAEAKVTSVKIDEAREWYRPAASRASILYFILNDLNKINMLYQFSLKAFSVVFQNAIKFAEYSDNLSKRVLLLIDSITYMVFLYTSRGLFESDKLIFLCQMIVQILLQTKEISEPELDFLLRFPYTPNLTSPVEFLNNTSWGGIKFLSGMEDFRNLDRDIEGAAKRWKKFIESETPEREKFPQEWKNKSALQRLCMMRCLRLDRMTYAVRCFVEEKLGPKFIESRSPPFEKSYEETSAITPVFFILSPGVDPLKDVEKLGKRLGFTFDGRNFHNVSLGQGQEPVAEEAMDVAAANGHWVILQNVHLVKNWLPNLEKKMEQLSDDPHPSYRLYISAEPNPDPHESIVPQGILESAIKITNEPPTGMHANIHKALDNFNQETLDSCTKESEFKAILFALCYYHAVVAERRKFGPQGWNRSYPFNVGDLTISVSVLLNYLENNTKVPWEDLRYLFGEIMYGGHITDDWDRRLCRTYLLEYLQPELVDGDLFLAPGFLAPPNSDYPSYHQYLDDFLPPESPILYGLHSNAEIGFLTVTSENLFKTVLEMQPRDTGESTGAGMSREEKVRGLIEDLLDKLPEEFNIAELMAKVEDRTPFIIVAFQECERMNILCGELKRSLRELELGLKGELTINADMEDLQNFLYMDSVPPSWTKRAYPSSLGLTNWFADMMNRVAELSNWTADFNLPSSVWLAGFFNPQSFLTAIMQQTARKNEWPLDKMCLHCDVTKKQKEEFTAPPREGAYVNSLYMEGARWDMALGAISESKLKELFPQMPVIYIKAITQDKQELKNVYECPVYKTRGRGPTYVWTFNLKSRDKPTKWTLAGVAILLQI</sequence>
<dbReference type="FunFam" id="1.10.472.130:FF:000001">
    <property type="entry name" value="Dynein, axonemal, heavy chain 9"/>
    <property type="match status" value="1"/>
</dbReference>
<dbReference type="GO" id="GO:0007018">
    <property type="term" value="P:microtubule-based movement"/>
    <property type="evidence" value="ECO:0007669"/>
    <property type="project" value="InterPro"/>
</dbReference>
<dbReference type="PANTHER" id="PTHR45703">
    <property type="entry name" value="DYNEIN HEAVY CHAIN"/>
    <property type="match status" value="1"/>
</dbReference>
<dbReference type="Gene3D" id="3.40.50.300">
    <property type="entry name" value="P-loop containing nucleotide triphosphate hydrolases"/>
    <property type="match status" value="5"/>
</dbReference>
<dbReference type="InterPro" id="IPR026983">
    <property type="entry name" value="DHC"/>
</dbReference>
<keyword evidence="3" id="KW-0963">Cytoplasm</keyword>
<keyword evidence="7" id="KW-0067">ATP-binding</keyword>
<evidence type="ECO:0000256" key="14">
    <source>
        <dbReference type="SAM" id="Coils"/>
    </source>
</evidence>
<dbReference type="InterPro" id="IPR013602">
    <property type="entry name" value="Dynein_heavy_linker"/>
</dbReference>
<proteinExistence type="inferred from homology"/>
<keyword evidence="5" id="KW-0677">Repeat</keyword>
<dbReference type="FunFam" id="1.10.8.720:FF:000002">
    <property type="entry name" value="Dynein heavy chain 9, axonemal"/>
    <property type="match status" value="1"/>
</dbReference>
<reference evidence="18" key="1">
    <citation type="submission" date="2025-08" db="UniProtKB">
        <authorList>
            <consortium name="RefSeq"/>
        </authorList>
    </citation>
    <scope>IDENTIFICATION</scope>
</reference>
<dbReference type="InterPro" id="IPR043157">
    <property type="entry name" value="Dynein_AAA1S"/>
</dbReference>
<dbReference type="Gene3D" id="1.10.472.130">
    <property type="match status" value="1"/>
</dbReference>
<dbReference type="Pfam" id="PF25007">
    <property type="entry name" value="DYH2-5-8_CC"/>
    <property type="match status" value="1"/>
</dbReference>
<dbReference type="Pfam" id="PF17852">
    <property type="entry name" value="Dynein_AAA_lid"/>
    <property type="match status" value="1"/>
</dbReference>
<feature type="region of interest" description="Disordered" evidence="15">
    <location>
        <begin position="876"/>
        <end position="930"/>
    </location>
</feature>
<dbReference type="GO" id="GO:0030286">
    <property type="term" value="C:dynein complex"/>
    <property type="evidence" value="ECO:0007669"/>
    <property type="project" value="UniProtKB-KW"/>
</dbReference>
<dbReference type="FunFam" id="1.20.1270.280:FF:000003">
    <property type="entry name" value="Dynein axonemal heavy chain 17"/>
    <property type="match status" value="1"/>
</dbReference>
<dbReference type="Gene3D" id="3.20.180.20">
    <property type="entry name" value="Dynein heavy chain, N-terminal domain 2"/>
    <property type="match status" value="1"/>
</dbReference>
<feature type="domain" description="AAA+ ATPase" evidence="16">
    <location>
        <begin position="2550"/>
        <end position="2695"/>
    </location>
</feature>
<evidence type="ECO:0000256" key="7">
    <source>
        <dbReference type="ARBA" id="ARBA00022840"/>
    </source>
</evidence>
<feature type="domain" description="AAA+ ATPase" evidence="16">
    <location>
        <begin position="1946"/>
        <end position="2082"/>
    </location>
</feature>
<dbReference type="GO" id="GO:0005874">
    <property type="term" value="C:microtubule"/>
    <property type="evidence" value="ECO:0007669"/>
    <property type="project" value="UniProtKB-KW"/>
</dbReference>
<dbReference type="FunFam" id="1.10.8.710:FF:000002">
    <property type="entry name" value="dynein heavy chain 17, axonemal"/>
    <property type="match status" value="1"/>
</dbReference>
<feature type="compositionally biased region" description="Acidic residues" evidence="15">
    <location>
        <begin position="885"/>
        <end position="899"/>
    </location>
</feature>
<dbReference type="Pfam" id="PF12780">
    <property type="entry name" value="AAA_8"/>
    <property type="match status" value="1"/>
</dbReference>
<evidence type="ECO:0000256" key="15">
    <source>
        <dbReference type="SAM" id="MobiDB-lite"/>
    </source>
</evidence>
<dbReference type="Proteomes" id="UP000694920">
    <property type="component" value="Unplaced"/>
</dbReference>
<dbReference type="GO" id="GO:0051959">
    <property type="term" value="F:dynein light intermediate chain binding"/>
    <property type="evidence" value="ECO:0007669"/>
    <property type="project" value="InterPro"/>
</dbReference>
<dbReference type="InterPro" id="IPR003593">
    <property type="entry name" value="AAA+_ATPase"/>
</dbReference>
<evidence type="ECO:0000256" key="9">
    <source>
        <dbReference type="ARBA" id="ARBA00023054"/>
    </source>
</evidence>
<dbReference type="FunFam" id="3.40.50.300:FF:000219">
    <property type="entry name" value="Dynein axonemal heavy chain 17"/>
    <property type="match status" value="1"/>
</dbReference>
<evidence type="ECO:0000259" key="16">
    <source>
        <dbReference type="SMART" id="SM00382"/>
    </source>
</evidence>
<dbReference type="Pfam" id="PF03028">
    <property type="entry name" value="Dynein_heavy"/>
    <property type="match status" value="1"/>
</dbReference>
<dbReference type="FunFam" id="1.20.140.100:FF:000001">
    <property type="entry name" value="dynein heavy chain 17, axonemal"/>
    <property type="match status" value="1"/>
</dbReference>
<evidence type="ECO:0000256" key="5">
    <source>
        <dbReference type="ARBA" id="ARBA00022737"/>
    </source>
</evidence>
<keyword evidence="9 14" id="KW-0175">Coiled coil</keyword>
<dbReference type="InterPro" id="IPR013594">
    <property type="entry name" value="Dynein_heavy_tail"/>
</dbReference>
<dbReference type="Pfam" id="PF12777">
    <property type="entry name" value="MT"/>
    <property type="match status" value="1"/>
</dbReference>
<dbReference type="FunFam" id="3.40.50.300:FF:000411">
    <property type="entry name" value="dynein heavy chain 17, axonemal"/>
    <property type="match status" value="1"/>
</dbReference>
<feature type="coiled-coil region" evidence="14">
    <location>
        <begin position="3366"/>
        <end position="3417"/>
    </location>
</feature>
<dbReference type="FunFam" id="1.20.920.20:FF:000003">
    <property type="entry name" value="Dynein axonemal heavy chain 17"/>
    <property type="match status" value="1"/>
</dbReference>
<dbReference type="KEGG" id="ccin:107267445"/>
<dbReference type="Gene3D" id="1.20.140.100">
    <property type="entry name" value="Dynein heavy chain, N-terminal domain 2"/>
    <property type="match status" value="1"/>
</dbReference>